<dbReference type="InterPro" id="IPR027417">
    <property type="entry name" value="P-loop_NTPase"/>
</dbReference>
<dbReference type="Pfam" id="PF06761">
    <property type="entry name" value="IcmF-related"/>
    <property type="match status" value="1"/>
</dbReference>
<dbReference type="PANTHER" id="PTHR36153">
    <property type="entry name" value="INNER MEMBRANE PROTEIN-RELATED"/>
    <property type="match status" value="1"/>
</dbReference>
<dbReference type="EMBL" id="RBTH01000216">
    <property type="protein sequence ID" value="RMT45291.1"/>
    <property type="molecule type" value="Genomic_DNA"/>
</dbReference>
<dbReference type="Gene3D" id="3.40.50.300">
    <property type="entry name" value="P-loop containing nucleotide triphosphate hydrolases"/>
    <property type="match status" value="1"/>
</dbReference>
<dbReference type="InterPro" id="IPR017731">
    <property type="entry name" value="TssM1-like"/>
</dbReference>
<protein>
    <submittedName>
        <fullName evidence="1">Uncharacterized protein</fullName>
    </submittedName>
</protein>
<name>A0A0Q0CN75_PSESX</name>
<dbReference type="InterPro" id="IPR025743">
    <property type="entry name" value="TssM1_N"/>
</dbReference>
<organism evidence="1 2">
    <name type="scientific">Pseudomonas syringae pv. solidagae</name>
    <dbReference type="NCBI Taxonomy" id="264458"/>
    <lineage>
        <taxon>Bacteria</taxon>
        <taxon>Pseudomonadati</taxon>
        <taxon>Pseudomonadota</taxon>
        <taxon>Gammaproteobacteria</taxon>
        <taxon>Pseudomonadales</taxon>
        <taxon>Pseudomonadaceae</taxon>
        <taxon>Pseudomonas</taxon>
        <taxon>Pseudomonas syringae</taxon>
    </lineage>
</organism>
<dbReference type="Proteomes" id="UP000268096">
    <property type="component" value="Unassembled WGS sequence"/>
</dbReference>
<dbReference type="InterPro" id="IPR009612">
    <property type="entry name" value="IcmF-rel"/>
</dbReference>
<proteinExistence type="predicted"/>
<evidence type="ECO:0000313" key="2">
    <source>
        <dbReference type="Proteomes" id="UP000268096"/>
    </source>
</evidence>
<dbReference type="NCBIfam" id="TIGR03348">
    <property type="entry name" value="VI_IcmF"/>
    <property type="match status" value="1"/>
</dbReference>
<evidence type="ECO:0000313" key="1">
    <source>
        <dbReference type="EMBL" id="RMT45291.1"/>
    </source>
</evidence>
<gene>
    <name evidence="1" type="ORF">ALP48_04442</name>
</gene>
<sequence>MSASPGYWAINAKPSYNHISRLIRRRSSRSRSRKQGRMMKNFFKKVGAFLRKTWVWTLLLVLFVALLVWFAGPLLAVDDYKFWESSTSRLLTISVLFLIWGLTMVFVSWRAGVRKKAIEDSEDGQDRIRREEQIDEEQKELKTRFKAALKTLKTSSLYRGRSERWRSDLPWYLLIGPQGSGKTSLLDFSGLEFPINKIERKLTRDTLGTRHCDWYFADHGVLIDTAGRYLTQPDAEVDGSAWNTLLELLRKRRRNRPLNGVLVTIPVETLLNDSEQNLETLARQVRARLQDVHQKLHVDVPIYLVLSKADRLLGFEEFFDQLTREESDQVLGTSFRKEQIGTDVAVLRTEFEELLRRLNSQVIMRMHQERDTQRRGRILDFPHRLGQIGERLCLFVDLAFTGNRYQRVSQLRGFYLTSAPHLTEEMDATTAGIGANLGMNAGVLPTLRSGRSRFIHHLLSRVIFPEADLAGLDKRERSRIHWGQRALYVGALAALALFGVLWAGGFSANYSRLENLRSLAQTWTQQRSALSARDDSMAVLKTLDTSYAATQVFPEKGDVSYHERGGLYQGEDVNPVVRVAYERELHDQLLPRVANLLESQIRANTKDRDRLLNSLRAYLMLNMTDRRDAQWLKDWVAAEWSQRYTGNTAVQNGLNTHFDRLLKQPFSYPLNDPLVAQARQILRSESLATVVYRMLREQARNLPEYTLGQHLGPQGALFVGTDYTIPGFYTQQGYQQYFSVQGTKLVTDILSDNWVLGEGAGLSTMDLRRLMVELEQLYFRDYANYWGEAIGEVQLPAINDFGEGAEQLAGLTSANSPVIQLLIEVRENTRFPVVADSAEEAADAAGQLTENGGKLGKLAVAAAGKASDALAKKLPDTARKSLQSRFEPLHRLLDDNNGPTADLTPALAALNELQLQMASLARSSSPDQAAFEMAKSRMGGQRDALSNLRTASGRLPRPVGVWFNVLAEDTWRLVLGDSYQYLNQRYQSELYSFYGKAISKRYPFDAHSASDVAISDFREFFKAQGIADRFFDNYMRPFVSGDAGNYRMRSVDGYSLPVSKVYLDQMAAALVIRQSFFADNPAEPQVQFKLEPYTLDPSVSRSEFKFGDKTIEYRHGPIVPVSFKWPTDAEDGRTSLVLDRMVGRPLGLEKNTGPWSLFRLFDLMQTEYLTGRDVLVLKADVGGLRANYLLTSQRTPNPFDMGALRTFRMPGQL</sequence>
<dbReference type="Pfam" id="PF06744">
    <property type="entry name" value="IcmF_C"/>
    <property type="match status" value="1"/>
</dbReference>
<accession>A0A0Q0CN75</accession>
<dbReference type="Pfam" id="PF14331">
    <property type="entry name" value="IcmF-related_N"/>
    <property type="match status" value="1"/>
</dbReference>
<dbReference type="InterPro" id="IPR053156">
    <property type="entry name" value="T6SS_TssM-like"/>
</dbReference>
<dbReference type="SUPFAM" id="SSF52540">
    <property type="entry name" value="P-loop containing nucleoside triphosphate hydrolases"/>
    <property type="match status" value="1"/>
</dbReference>
<dbReference type="PANTHER" id="PTHR36153:SF1">
    <property type="entry name" value="TYPE VI SECRETION SYSTEM COMPONENT TSSM1"/>
    <property type="match status" value="1"/>
</dbReference>
<dbReference type="AlphaFoldDB" id="A0A0Q0CN75"/>
<reference evidence="1 2" key="1">
    <citation type="submission" date="2018-08" db="EMBL/GenBank/DDBJ databases">
        <title>Recombination of ecologically and evolutionarily significant loci maintains genetic cohesion in the Pseudomonas syringae species complex.</title>
        <authorList>
            <person name="Dillon M."/>
            <person name="Thakur S."/>
            <person name="Almeida R.N.D."/>
            <person name="Weir B.S."/>
            <person name="Guttman D.S."/>
        </authorList>
    </citation>
    <scope>NUCLEOTIDE SEQUENCE [LARGE SCALE GENOMIC DNA]</scope>
    <source>
        <strain evidence="1 2">ICMP 16926</strain>
    </source>
</reference>
<comment type="caution">
    <text evidence="1">The sequence shown here is derived from an EMBL/GenBank/DDBJ whole genome shotgun (WGS) entry which is preliminary data.</text>
</comment>
<dbReference type="CDD" id="cd00882">
    <property type="entry name" value="Ras_like_GTPase"/>
    <property type="match status" value="1"/>
</dbReference>
<dbReference type="InterPro" id="IPR010623">
    <property type="entry name" value="IcmF_C"/>
</dbReference>